<sequence>METYESIREWKDQHITNFLDDTLSLNDFHDQVMHKVMEIAKSKLKKDSPPCDFTWFITGSGGRFEQGFISDQDHGIVYEISSEENDAYFKKLGNEISYGLHITGYPYCLGNIMSSNPIWCKSLHDWQKQLQQWMEDESFETIRQLQIFYDARVLQGEFGYVNHLKSLIYEYQLAHPFLLNRFSANVSHVKNVIGPMGQILVERHGVYQGCVNLKYAAFLPYVNAIRLLSIKEGIFETSTLARMDRLIQLNDYEKILQNCERNFLDLLKYRLSLFRVASYSDTHYLNIEKLSKIERKEIKRILKDGKRLHDEVITLTSL</sequence>
<keyword evidence="4" id="KW-1185">Reference proteome</keyword>
<comment type="caution">
    <text evidence="3">The sequence shown here is derived from an EMBL/GenBank/DDBJ whole genome shotgun (WGS) entry which is preliminary data.</text>
</comment>
<dbReference type="Pfam" id="PF03445">
    <property type="entry name" value="DUF294"/>
    <property type="match status" value="1"/>
</dbReference>
<evidence type="ECO:0000313" key="4">
    <source>
        <dbReference type="Proteomes" id="UP000248646"/>
    </source>
</evidence>
<dbReference type="Proteomes" id="UP000248646">
    <property type="component" value="Unassembled WGS sequence"/>
</dbReference>
<gene>
    <name evidence="3" type="ORF">C7437_10381</name>
</gene>
<dbReference type="EMBL" id="QKZI01000003">
    <property type="protein sequence ID" value="PZX04832.1"/>
    <property type="molecule type" value="Genomic_DNA"/>
</dbReference>
<protein>
    <submittedName>
        <fullName evidence="3">CBS domain-containing protein</fullName>
    </submittedName>
</protein>
<organism evidence="3 4">
    <name type="scientific">Psychrobacillus insolitus</name>
    <dbReference type="NCBI Taxonomy" id="1461"/>
    <lineage>
        <taxon>Bacteria</taxon>
        <taxon>Bacillati</taxon>
        <taxon>Bacillota</taxon>
        <taxon>Bacilli</taxon>
        <taxon>Bacillales</taxon>
        <taxon>Bacillaceae</taxon>
        <taxon>Psychrobacillus</taxon>
    </lineage>
</organism>
<feature type="domain" description="Protein-PII uridylyltransferase N-terminal" evidence="1">
    <location>
        <begin position="26"/>
        <end position="137"/>
    </location>
</feature>
<dbReference type="GO" id="GO:0008773">
    <property type="term" value="F:[protein-PII] uridylyltransferase activity"/>
    <property type="evidence" value="ECO:0007669"/>
    <property type="project" value="InterPro"/>
</dbReference>
<reference evidence="3 4" key="1">
    <citation type="submission" date="2018-06" db="EMBL/GenBank/DDBJ databases">
        <title>Genomic Encyclopedia of Type Strains, Phase IV (KMG-IV): sequencing the most valuable type-strain genomes for metagenomic binning, comparative biology and taxonomic classification.</title>
        <authorList>
            <person name="Goeker M."/>
        </authorList>
    </citation>
    <scope>NUCLEOTIDE SEQUENCE [LARGE SCALE GENOMIC DNA]</scope>
    <source>
        <strain evidence="3 4">DSM 5</strain>
    </source>
</reference>
<dbReference type="AlphaFoldDB" id="A0A2W7N627"/>
<evidence type="ECO:0000313" key="3">
    <source>
        <dbReference type="EMBL" id="PZX04832.1"/>
    </source>
</evidence>
<dbReference type="Pfam" id="PF10335">
    <property type="entry name" value="DUF294_C"/>
    <property type="match status" value="1"/>
</dbReference>
<dbReference type="InterPro" id="IPR018821">
    <property type="entry name" value="DUF294_put_nucleoTrafse_sb-bd"/>
</dbReference>
<evidence type="ECO:0000259" key="2">
    <source>
        <dbReference type="Pfam" id="PF10335"/>
    </source>
</evidence>
<dbReference type="OrthoDB" id="9810963at2"/>
<dbReference type="CDD" id="cd05401">
    <property type="entry name" value="NT_GlnE_GlnD_like"/>
    <property type="match status" value="1"/>
</dbReference>
<evidence type="ECO:0000259" key="1">
    <source>
        <dbReference type="Pfam" id="PF03445"/>
    </source>
</evidence>
<name>A0A2W7N627_9BACI</name>
<proteinExistence type="predicted"/>
<accession>A0A2W7N627</accession>
<dbReference type="InterPro" id="IPR005105">
    <property type="entry name" value="GlnD_Uridyltrans_N"/>
</dbReference>
<feature type="domain" description="DUF294" evidence="2">
    <location>
        <begin position="178"/>
        <end position="311"/>
    </location>
</feature>
<dbReference type="RefSeq" id="WP_111439491.1">
    <property type="nucleotide sequence ID" value="NZ_QKZI01000003.1"/>
</dbReference>